<reference evidence="3" key="1">
    <citation type="submission" date="1999-07" db="EMBL/GenBank/DDBJ databases">
        <authorList>
            <person name="Genoscope"/>
        </authorList>
    </citation>
    <scope>NUCLEOTIDE SEQUENCE</scope>
    <source>
        <strain evidence="3">Orsay</strain>
    </source>
</reference>
<proteinExistence type="predicted"/>
<evidence type="ECO:0000313" key="4">
    <source>
        <dbReference type="EMBL" id="CCE70274.1"/>
    </source>
</evidence>
<gene>
    <name evidence="3" type="ordered locus">PAB0581</name>
</gene>
<dbReference type="Gene3D" id="3.40.630.10">
    <property type="entry name" value="Zn peptidases"/>
    <property type="match status" value="2"/>
</dbReference>
<dbReference type="PIR" id="F75133">
    <property type="entry name" value="F75133"/>
</dbReference>
<evidence type="ECO:0000313" key="6">
    <source>
        <dbReference type="Proteomes" id="UP000009139"/>
    </source>
</evidence>
<keyword evidence="5" id="KW-1185">Reference proteome</keyword>
<dbReference type="AlphaFoldDB" id="Q9V0C1"/>
<dbReference type="SUPFAM" id="SSF53187">
    <property type="entry name" value="Zn-dependent exopeptidases"/>
    <property type="match status" value="1"/>
</dbReference>
<reference evidence="3 5" key="4">
    <citation type="journal article" date="2003" name="Mol. Microbiol.">
        <title>An integrated analysis of the genome of the hyperthermophilic archaeon Pyrococcus abyssi.</title>
        <authorList>
            <person name="Cohen G."/>
            <person name="Barbe V."/>
            <person name="Flament D."/>
            <person name="Galperin M."/>
            <person name="Heilig R."/>
            <person name="Ripp R."/>
            <person name="Lecompte O."/>
            <person name="Prieur D."/>
            <person name="Poch O."/>
            <person name="Quellerou J."/>
            <person name="Thierry J.C."/>
            <person name="Van der Oost J."/>
            <person name="Weissenbach J."/>
            <person name="Zivanovic Y."/>
            <person name="Forterre P."/>
        </authorList>
    </citation>
    <scope>NUCLEOTIDE SEQUENCE [LARGE SCALE GENOMIC DNA]</scope>
    <source>
        <strain evidence="5">GE5 / Orsay</strain>
        <strain evidence="3">Orsay</strain>
    </source>
</reference>
<evidence type="ECO:0000256" key="2">
    <source>
        <dbReference type="ARBA" id="ARBA00022833"/>
    </source>
</evidence>
<dbReference type="Proteomes" id="UP000000810">
    <property type="component" value="Chromosome"/>
</dbReference>
<dbReference type="Pfam" id="PF01546">
    <property type="entry name" value="Peptidase_M20"/>
    <property type="match status" value="1"/>
</dbReference>
<dbReference type="Gene3D" id="3.30.70.360">
    <property type="match status" value="1"/>
</dbReference>
<organism evidence="3 5">
    <name type="scientific">Pyrococcus abyssi (strain GE5 / Orsay)</name>
    <dbReference type="NCBI Taxonomy" id="272844"/>
    <lineage>
        <taxon>Archaea</taxon>
        <taxon>Methanobacteriati</taxon>
        <taxon>Methanobacteriota</taxon>
        <taxon>Thermococci</taxon>
        <taxon>Thermococcales</taxon>
        <taxon>Thermococcaceae</taxon>
        <taxon>Pyrococcus</taxon>
    </lineage>
</organism>
<dbReference type="STRING" id="272844.PAB0581"/>
<evidence type="ECO:0000256" key="1">
    <source>
        <dbReference type="ARBA" id="ARBA00022801"/>
    </source>
</evidence>
<dbReference type="InterPro" id="IPR002933">
    <property type="entry name" value="Peptidase_M20"/>
</dbReference>
<reference evidence="3" key="3">
    <citation type="journal article" date="2001" name="Genome Res.">
        <title>Genome evolution at the genus level: comparison of three complete genomes of hyperthermophilic archaea.</title>
        <authorList>
            <person name="Lecompte O."/>
            <person name="Ripp R."/>
            <person name="Puzos-Barbe V."/>
            <person name="Duprat S."/>
            <person name="Heilig R."/>
            <person name="Dietrich J."/>
            <person name="Thierry J.C."/>
            <person name="Poch O."/>
        </authorList>
    </citation>
    <scope>NUCLEOTIDE SEQUENCE</scope>
    <source>
        <strain evidence="3">Orsay</strain>
    </source>
</reference>
<dbReference type="InterPro" id="IPR001261">
    <property type="entry name" value="ArgE/DapE_CS"/>
</dbReference>
<dbReference type="NCBIfam" id="NF006326">
    <property type="entry name" value="PRK08554.1"/>
    <property type="match status" value="1"/>
</dbReference>
<dbReference type="GO" id="GO:0016787">
    <property type="term" value="F:hydrolase activity"/>
    <property type="evidence" value="ECO:0007669"/>
    <property type="project" value="UniProtKB-KW"/>
</dbReference>
<dbReference type="PROSITE" id="PS00759">
    <property type="entry name" value="ARGE_DAPE_CPG2_2"/>
    <property type="match status" value="1"/>
</dbReference>
<dbReference type="Proteomes" id="UP000009139">
    <property type="component" value="Chromosome"/>
</dbReference>
<protein>
    <submittedName>
        <fullName evidence="3 4">Peptidase</fullName>
    </submittedName>
</protein>
<reference evidence="3" key="2">
    <citation type="journal article" date="2000" name="J. Mol. Biol.">
        <title>Archaeal homologs of eukaryotic methylation guide small nucleolar RNAs: lessons from the Pyrococcus genomes.</title>
        <authorList>
            <person name="Gaspin C."/>
            <person name="Cavaille J."/>
            <person name="Erauso G."/>
        </authorList>
    </citation>
    <scope>NUCLEOTIDE SEQUENCE</scope>
    <source>
        <strain evidence="3">Orsay</strain>
    </source>
</reference>
<dbReference type="PATRIC" id="fig|272844.11.peg.917"/>
<accession>Q9V0C1</accession>
<dbReference type="PROSITE" id="PS00758">
    <property type="entry name" value="ARGE_DAPE_CPG2_1"/>
    <property type="match status" value="1"/>
</dbReference>
<sequence length="474" mass="53115">MKTKGLELAKIQFLALDVQYRTLLDKLKTSQVNHNQVGGMDVVSLLSELVSFETVNDPVKGMKPSKDCPKFIKDTLDSWGIESEIIEKDGYYAVYGEIGDGSPKVLFMAHFDVVPVNPEEWKTDPFKLTIEGDRAYGRGSADDKGNVASLMLALRDLVNEKLDGKVIFAFTGDEEIGGNMAMHIAEKLRDEGKLPTYMVNADGIGMKPIIRRRKGFSVEIRVKPEKTKAKGIVRERKFYVKTPVVETRHAAYFLPGVDTHPMIALSQFVRNFNVLAISLEGKFLKGNVVPSEVTLRYLDLGEGQEVEVDLGLTRLLRSIVPLVRAPIKPEKYSDYGVSITPNVYSFEGHHVIKLDIRAMSNSKEEIERTIQEIVEFNVPEAEVDIRTNEKAGYLFTDPQDRIVRVTIDILRELGEDAEPMEGPGASDSRYFTPYGVKAIDIGPKGGNIHGPNEYVEINSLKKMPMLYKRLAMEL</sequence>
<dbReference type="KEGG" id="pab:PAB0581"/>
<name>Q9V0C1_PYRAB</name>
<dbReference type="InterPro" id="IPR050072">
    <property type="entry name" value="Peptidase_M20A"/>
</dbReference>
<reference evidence="4 6" key="5">
    <citation type="journal article" date="2012" name="Curr. Microbiol.">
        <title>Re-annotation of two hyperthermophilic archaea Pyrococcus abyssi GE5 and Pyrococcus furiosus DSM 3638.</title>
        <authorList>
            <person name="Gao J."/>
            <person name="Wang J."/>
        </authorList>
    </citation>
    <scope>GENOME REANNOTATION</scope>
    <source>
        <strain evidence="4">GE5</strain>
        <strain evidence="6">GE5 / Orsay</strain>
    </source>
</reference>
<dbReference type="EMBL" id="HE613800">
    <property type="protein sequence ID" value="CCE70274.1"/>
    <property type="molecule type" value="Genomic_DNA"/>
</dbReference>
<dbReference type="PANTHER" id="PTHR43808">
    <property type="entry name" value="ACETYLORNITHINE DEACETYLASE"/>
    <property type="match status" value="1"/>
</dbReference>
<dbReference type="MEROPS" id="M20.A25"/>
<dbReference type="HOGENOM" id="CLU_626456_0_0_2"/>
<keyword evidence="1" id="KW-0378">Hydrolase</keyword>
<evidence type="ECO:0000313" key="3">
    <source>
        <dbReference type="EMBL" id="CAB49783.1"/>
    </source>
</evidence>
<dbReference type="PANTHER" id="PTHR43808:SF32">
    <property type="entry name" value="ARGE_DAPE-RELATED DEACYLASE"/>
    <property type="match status" value="1"/>
</dbReference>
<dbReference type="EMBL" id="AJ248285">
    <property type="protein sequence ID" value="CAB49783.1"/>
    <property type="molecule type" value="Genomic_DNA"/>
</dbReference>
<keyword evidence="2" id="KW-0862">Zinc</keyword>
<evidence type="ECO:0000313" key="5">
    <source>
        <dbReference type="Proteomes" id="UP000000810"/>
    </source>
</evidence>
<dbReference type="eggNOG" id="arCOG01107">
    <property type="taxonomic scope" value="Archaea"/>
</dbReference>